<dbReference type="InterPro" id="IPR001279">
    <property type="entry name" value="Metallo-B-lactamas"/>
</dbReference>
<dbReference type="AlphaFoldDB" id="A0A7K1UPD3"/>
<evidence type="ECO:0000313" key="4">
    <source>
        <dbReference type="Proteomes" id="UP000466794"/>
    </source>
</evidence>
<dbReference type="InterPro" id="IPR036866">
    <property type="entry name" value="RibonucZ/Hydroxyglut_hydro"/>
</dbReference>
<dbReference type="PANTHER" id="PTHR43546:SF9">
    <property type="entry name" value="L-ASCORBATE-6-PHOSPHATE LACTONASE ULAG-RELATED"/>
    <property type="match status" value="1"/>
</dbReference>
<dbReference type="Gene3D" id="3.60.15.10">
    <property type="entry name" value="Ribonuclease Z/Hydroxyacylglutathione hydrolase-like"/>
    <property type="match status" value="1"/>
</dbReference>
<evidence type="ECO:0000256" key="1">
    <source>
        <dbReference type="ARBA" id="ARBA00022801"/>
    </source>
</evidence>
<dbReference type="PANTHER" id="PTHR43546">
    <property type="entry name" value="UPF0173 METAL-DEPENDENT HYDROLASE MJ1163-RELATED"/>
    <property type="match status" value="1"/>
</dbReference>
<name>A0A7K1UPD3_9NOCA</name>
<dbReference type="Pfam" id="PF12706">
    <property type="entry name" value="Lactamase_B_2"/>
    <property type="match status" value="1"/>
</dbReference>
<evidence type="ECO:0000313" key="3">
    <source>
        <dbReference type="EMBL" id="MVU76196.1"/>
    </source>
</evidence>
<feature type="domain" description="Metallo-beta-lactamase" evidence="2">
    <location>
        <begin position="23"/>
        <end position="203"/>
    </location>
</feature>
<sequence length="250" mass="26735">MSMLTVTRVVHASALVDFGGAQILTDPWLSETRFYRQGEPRAFATAAELPELSGIVISHGHYDHCDLDALVGYRDKSVPFAVVPGLAGKVRAAGFTHVTELAPWQSTHLGPVEVTATPASHGVPEVTFVLRADGHTVFFGADTLRIAELDEIAGRYPDLDLALLPVNGLRIRPALNKQVVMDAVEAADLTRALRPRVAVPIHYAFSSGPIGDRVMTKGDRAGAEHFRAAAGDLAPDTIVQILPTGHALVL</sequence>
<protein>
    <submittedName>
        <fullName evidence="3">MBL fold metallo-hydrolase</fullName>
    </submittedName>
</protein>
<dbReference type="InterPro" id="IPR050114">
    <property type="entry name" value="UPF0173_UPF0282_UlaG_hydrolase"/>
</dbReference>
<accession>A0A7K1UPD3</accession>
<proteinExistence type="predicted"/>
<keyword evidence="4" id="KW-1185">Reference proteome</keyword>
<dbReference type="GO" id="GO:0016787">
    <property type="term" value="F:hydrolase activity"/>
    <property type="evidence" value="ECO:0007669"/>
    <property type="project" value="UniProtKB-KW"/>
</dbReference>
<dbReference type="EMBL" id="WRPP01000001">
    <property type="protein sequence ID" value="MVU76196.1"/>
    <property type="molecule type" value="Genomic_DNA"/>
</dbReference>
<gene>
    <name evidence="3" type="ORF">GPX89_02945</name>
</gene>
<dbReference type="Proteomes" id="UP000466794">
    <property type="component" value="Unassembled WGS sequence"/>
</dbReference>
<keyword evidence="1 3" id="KW-0378">Hydrolase</keyword>
<dbReference type="SUPFAM" id="SSF56281">
    <property type="entry name" value="Metallo-hydrolase/oxidoreductase"/>
    <property type="match status" value="1"/>
</dbReference>
<organism evidence="3 4">
    <name type="scientific">Nocardia terrae</name>
    <dbReference type="NCBI Taxonomy" id="2675851"/>
    <lineage>
        <taxon>Bacteria</taxon>
        <taxon>Bacillati</taxon>
        <taxon>Actinomycetota</taxon>
        <taxon>Actinomycetes</taxon>
        <taxon>Mycobacteriales</taxon>
        <taxon>Nocardiaceae</taxon>
        <taxon>Nocardia</taxon>
    </lineage>
</organism>
<reference evidence="3 4" key="1">
    <citation type="submission" date="2019-12" db="EMBL/GenBank/DDBJ databases">
        <title>Nocardia sp. nov. ET3-3 isolated from soil.</title>
        <authorList>
            <person name="Kanchanasin P."/>
            <person name="Tanasupawat S."/>
            <person name="Yuki M."/>
            <person name="Kudo T."/>
        </authorList>
    </citation>
    <scope>NUCLEOTIDE SEQUENCE [LARGE SCALE GENOMIC DNA]</scope>
    <source>
        <strain evidence="3 4">ET3-3</strain>
    </source>
</reference>
<evidence type="ECO:0000259" key="2">
    <source>
        <dbReference type="Pfam" id="PF12706"/>
    </source>
</evidence>
<comment type="caution">
    <text evidence="3">The sequence shown here is derived from an EMBL/GenBank/DDBJ whole genome shotgun (WGS) entry which is preliminary data.</text>
</comment>